<feature type="binding site" evidence="14">
    <location>
        <begin position="122"/>
        <end position="128"/>
    </location>
    <ligand>
        <name>ATP</name>
        <dbReference type="ChEBI" id="CHEBI:30616"/>
    </ligand>
</feature>
<dbReference type="RefSeq" id="WP_098062821.1">
    <property type="nucleotide sequence ID" value="NZ_PDEP01000011.1"/>
</dbReference>
<feature type="domain" description="Mur ligase N-terminal catalytic" evidence="15">
    <location>
        <begin position="17"/>
        <end position="114"/>
    </location>
</feature>
<keyword evidence="11 14" id="KW-0131">Cell cycle</keyword>
<dbReference type="Proteomes" id="UP000221024">
    <property type="component" value="Unassembled WGS sequence"/>
</dbReference>
<dbReference type="Gene3D" id="3.40.50.720">
    <property type="entry name" value="NAD(P)-binding Rossmann-like Domain"/>
    <property type="match status" value="1"/>
</dbReference>
<dbReference type="Pfam" id="PF01225">
    <property type="entry name" value="Mur_ligase"/>
    <property type="match status" value="1"/>
</dbReference>
<comment type="subcellular location">
    <subcellularLocation>
        <location evidence="1 14">Cytoplasm</location>
    </subcellularLocation>
</comment>
<dbReference type="GO" id="GO:0051301">
    <property type="term" value="P:cell division"/>
    <property type="evidence" value="ECO:0007669"/>
    <property type="project" value="UniProtKB-KW"/>
</dbReference>
<evidence type="ECO:0000256" key="6">
    <source>
        <dbReference type="ARBA" id="ARBA00022618"/>
    </source>
</evidence>
<dbReference type="Gene3D" id="3.90.190.20">
    <property type="entry name" value="Mur ligase, C-terminal domain"/>
    <property type="match status" value="1"/>
</dbReference>
<comment type="similarity">
    <text evidence="14">Belongs to the MurCDEF family.</text>
</comment>
<dbReference type="InterPro" id="IPR004101">
    <property type="entry name" value="Mur_ligase_C"/>
</dbReference>
<keyword evidence="10 14" id="KW-0573">Peptidoglycan synthesis</keyword>
<dbReference type="Gene3D" id="3.40.1190.10">
    <property type="entry name" value="Mur-like, catalytic domain"/>
    <property type="match status" value="1"/>
</dbReference>
<comment type="pathway">
    <text evidence="2 14">Cell wall biogenesis; peptidoglycan biosynthesis.</text>
</comment>
<proteinExistence type="inferred from homology"/>
<dbReference type="GO" id="GO:0005524">
    <property type="term" value="F:ATP binding"/>
    <property type="evidence" value="ECO:0007669"/>
    <property type="project" value="UniProtKB-UniRule"/>
</dbReference>
<dbReference type="PANTHER" id="PTHR43445">
    <property type="entry name" value="UDP-N-ACETYLMURAMATE--L-ALANINE LIGASE-RELATED"/>
    <property type="match status" value="1"/>
</dbReference>
<dbReference type="GO" id="GO:0008763">
    <property type="term" value="F:UDP-N-acetylmuramate-L-alanine ligase activity"/>
    <property type="evidence" value="ECO:0007669"/>
    <property type="project" value="UniProtKB-UniRule"/>
</dbReference>
<dbReference type="GO" id="GO:0005737">
    <property type="term" value="C:cytoplasm"/>
    <property type="evidence" value="ECO:0007669"/>
    <property type="project" value="UniProtKB-SubCell"/>
</dbReference>
<dbReference type="SUPFAM" id="SSF53623">
    <property type="entry name" value="MurD-like peptide ligases, catalytic domain"/>
    <property type="match status" value="1"/>
</dbReference>
<sequence length="477" mass="51892">MSTPRRRQPALGRIRQVHMVGIGGIGMSSIAEVLINRGYRVTGSDLVQNDVTAHLESLGATIYTGHDAEQIGEADVVVYSSAIDPTQNPETRAATERRISLIPRAEMLGELMRMKFGVGIAGTHGKTTTTSMAGLVTTEGAFDPTIIVGGKVAVFGSNAVAGEGDIIVIEADEYDRTFLRLTPSLAVITSIDVDHLDIYDDLDDIKQAFVQYANSVPFFGAAIVCLDDPNVQSIVGQIERRVITYGTTRQAQIRSEDIVYDGLRASFTVMREGEALGRIQLAVPGAYNIQNALAAVAVGHELDIPFEHIRDGLARFSGVQRRFEKVGEAGGITVIDDYAHHPTALRGTLNAASDGFPDRRLVAVFQPHLYSRTRDLLDDFARSFFNADMLVLTEIYGARESPIDGVSGQRLAEQARAFGHQNVQWVSSLSDLPTRLLDLTRSGDVVLMLGAGDIWRASRTFVERLNERHAAHSSEAS</sequence>
<evidence type="ECO:0000256" key="12">
    <source>
        <dbReference type="ARBA" id="ARBA00023316"/>
    </source>
</evidence>
<reference evidence="18 19" key="1">
    <citation type="submission" date="2017-10" db="EMBL/GenBank/DDBJ databases">
        <title>Draft genome of Longimonas halophila.</title>
        <authorList>
            <person name="Goh K.M."/>
            <person name="Shamsir M.S."/>
            <person name="Lim S.W."/>
        </authorList>
    </citation>
    <scope>NUCLEOTIDE SEQUENCE [LARGE SCALE GENOMIC DNA]</scope>
    <source>
        <strain evidence="18 19">KCTC 42399</strain>
    </source>
</reference>
<dbReference type="EC" id="6.3.2.8" evidence="3 14"/>
<keyword evidence="12 14" id="KW-0961">Cell wall biogenesis/degradation</keyword>
<evidence type="ECO:0000256" key="14">
    <source>
        <dbReference type="HAMAP-Rule" id="MF_00046"/>
    </source>
</evidence>
<evidence type="ECO:0000256" key="9">
    <source>
        <dbReference type="ARBA" id="ARBA00022960"/>
    </source>
</evidence>
<feature type="domain" description="Mur ligase C-terminal" evidence="16">
    <location>
        <begin position="321"/>
        <end position="452"/>
    </location>
</feature>
<dbReference type="GO" id="GO:0008360">
    <property type="term" value="P:regulation of cell shape"/>
    <property type="evidence" value="ECO:0007669"/>
    <property type="project" value="UniProtKB-KW"/>
</dbReference>
<dbReference type="OrthoDB" id="9804126at2"/>
<evidence type="ECO:0000256" key="8">
    <source>
        <dbReference type="ARBA" id="ARBA00022840"/>
    </source>
</evidence>
<evidence type="ECO:0000313" key="18">
    <source>
        <dbReference type="EMBL" id="PEN05759.1"/>
    </source>
</evidence>
<comment type="catalytic activity">
    <reaction evidence="13 14">
        <text>UDP-N-acetyl-alpha-D-muramate + L-alanine + ATP = UDP-N-acetyl-alpha-D-muramoyl-L-alanine + ADP + phosphate + H(+)</text>
        <dbReference type="Rhea" id="RHEA:23372"/>
        <dbReference type="ChEBI" id="CHEBI:15378"/>
        <dbReference type="ChEBI" id="CHEBI:30616"/>
        <dbReference type="ChEBI" id="CHEBI:43474"/>
        <dbReference type="ChEBI" id="CHEBI:57972"/>
        <dbReference type="ChEBI" id="CHEBI:70757"/>
        <dbReference type="ChEBI" id="CHEBI:83898"/>
        <dbReference type="ChEBI" id="CHEBI:456216"/>
        <dbReference type="EC" id="6.3.2.8"/>
    </reaction>
</comment>
<keyword evidence="7 14" id="KW-0547">Nucleotide-binding</keyword>
<keyword evidence="8 14" id="KW-0067">ATP-binding</keyword>
<keyword evidence="4 14" id="KW-0963">Cytoplasm</keyword>
<evidence type="ECO:0000259" key="17">
    <source>
        <dbReference type="Pfam" id="PF08245"/>
    </source>
</evidence>
<evidence type="ECO:0000256" key="2">
    <source>
        <dbReference type="ARBA" id="ARBA00004752"/>
    </source>
</evidence>
<dbReference type="InterPro" id="IPR000713">
    <property type="entry name" value="Mur_ligase_N"/>
</dbReference>
<dbReference type="InterPro" id="IPR050061">
    <property type="entry name" value="MurCDEF_pg_biosynth"/>
</dbReference>
<dbReference type="PANTHER" id="PTHR43445:SF3">
    <property type="entry name" value="UDP-N-ACETYLMURAMATE--L-ALANINE LIGASE"/>
    <property type="match status" value="1"/>
</dbReference>
<dbReference type="GO" id="GO:0009252">
    <property type="term" value="P:peptidoglycan biosynthetic process"/>
    <property type="evidence" value="ECO:0007669"/>
    <property type="project" value="UniProtKB-UniRule"/>
</dbReference>
<feature type="domain" description="Mur ligase central" evidence="17">
    <location>
        <begin position="120"/>
        <end position="298"/>
    </location>
</feature>
<evidence type="ECO:0000256" key="1">
    <source>
        <dbReference type="ARBA" id="ARBA00004496"/>
    </source>
</evidence>
<comment type="caution">
    <text evidence="18">The sequence shown here is derived from an EMBL/GenBank/DDBJ whole genome shotgun (WGS) entry which is preliminary data.</text>
</comment>
<comment type="function">
    <text evidence="14">Cell wall formation.</text>
</comment>
<keyword evidence="9 14" id="KW-0133">Cell shape</keyword>
<keyword evidence="19" id="KW-1185">Reference proteome</keyword>
<evidence type="ECO:0000259" key="15">
    <source>
        <dbReference type="Pfam" id="PF01225"/>
    </source>
</evidence>
<evidence type="ECO:0000256" key="10">
    <source>
        <dbReference type="ARBA" id="ARBA00022984"/>
    </source>
</evidence>
<dbReference type="Pfam" id="PF08245">
    <property type="entry name" value="Mur_ligase_M"/>
    <property type="match status" value="1"/>
</dbReference>
<keyword evidence="6 14" id="KW-0132">Cell division</keyword>
<name>A0A2H3NYN7_9BACT</name>
<dbReference type="AlphaFoldDB" id="A0A2H3NYN7"/>
<evidence type="ECO:0000256" key="3">
    <source>
        <dbReference type="ARBA" id="ARBA00012211"/>
    </source>
</evidence>
<dbReference type="SUPFAM" id="SSF53244">
    <property type="entry name" value="MurD-like peptide ligases, peptide-binding domain"/>
    <property type="match status" value="1"/>
</dbReference>
<evidence type="ECO:0000256" key="7">
    <source>
        <dbReference type="ARBA" id="ARBA00022741"/>
    </source>
</evidence>
<evidence type="ECO:0000256" key="4">
    <source>
        <dbReference type="ARBA" id="ARBA00022490"/>
    </source>
</evidence>
<dbReference type="Pfam" id="PF02875">
    <property type="entry name" value="Mur_ligase_C"/>
    <property type="match status" value="1"/>
</dbReference>
<evidence type="ECO:0000256" key="11">
    <source>
        <dbReference type="ARBA" id="ARBA00023306"/>
    </source>
</evidence>
<dbReference type="InterPro" id="IPR036615">
    <property type="entry name" value="Mur_ligase_C_dom_sf"/>
</dbReference>
<accession>A0A2H3NYN7</accession>
<evidence type="ECO:0000259" key="16">
    <source>
        <dbReference type="Pfam" id="PF02875"/>
    </source>
</evidence>
<dbReference type="UniPathway" id="UPA00219"/>
<keyword evidence="5 14" id="KW-0436">Ligase</keyword>
<dbReference type="InterPro" id="IPR013221">
    <property type="entry name" value="Mur_ligase_cen"/>
</dbReference>
<dbReference type="SUPFAM" id="SSF51984">
    <property type="entry name" value="MurCD N-terminal domain"/>
    <property type="match status" value="1"/>
</dbReference>
<dbReference type="GO" id="GO:0071555">
    <property type="term" value="P:cell wall organization"/>
    <property type="evidence" value="ECO:0007669"/>
    <property type="project" value="UniProtKB-KW"/>
</dbReference>
<organism evidence="18 19">
    <name type="scientific">Longimonas halophila</name>
    <dbReference type="NCBI Taxonomy" id="1469170"/>
    <lineage>
        <taxon>Bacteria</taxon>
        <taxon>Pseudomonadati</taxon>
        <taxon>Rhodothermota</taxon>
        <taxon>Rhodothermia</taxon>
        <taxon>Rhodothermales</taxon>
        <taxon>Salisaetaceae</taxon>
        <taxon>Longimonas</taxon>
    </lineage>
</organism>
<dbReference type="HAMAP" id="MF_00046">
    <property type="entry name" value="MurC"/>
    <property type="match status" value="1"/>
</dbReference>
<evidence type="ECO:0000256" key="13">
    <source>
        <dbReference type="ARBA" id="ARBA00047833"/>
    </source>
</evidence>
<dbReference type="InterPro" id="IPR005758">
    <property type="entry name" value="UDP-N-AcMur_Ala_ligase_MurC"/>
</dbReference>
<dbReference type="NCBIfam" id="TIGR01082">
    <property type="entry name" value="murC"/>
    <property type="match status" value="1"/>
</dbReference>
<gene>
    <name evidence="14" type="primary">murC</name>
    <name evidence="18" type="ORF">CRI93_11685</name>
</gene>
<dbReference type="EMBL" id="PDEP01000011">
    <property type="protein sequence ID" value="PEN05759.1"/>
    <property type="molecule type" value="Genomic_DNA"/>
</dbReference>
<evidence type="ECO:0000313" key="19">
    <source>
        <dbReference type="Proteomes" id="UP000221024"/>
    </source>
</evidence>
<dbReference type="InterPro" id="IPR036565">
    <property type="entry name" value="Mur-like_cat_sf"/>
</dbReference>
<protein>
    <recommendedName>
        <fullName evidence="3 14">UDP-N-acetylmuramate--L-alanine ligase</fullName>
        <ecNumber evidence="3 14">6.3.2.8</ecNumber>
    </recommendedName>
    <alternativeName>
        <fullName evidence="14">UDP-N-acetylmuramoyl-L-alanine synthetase</fullName>
    </alternativeName>
</protein>
<evidence type="ECO:0000256" key="5">
    <source>
        <dbReference type="ARBA" id="ARBA00022598"/>
    </source>
</evidence>